<gene>
    <name evidence="1" type="ORF">BN1356_00170</name>
</gene>
<dbReference type="EMBL" id="CTEN01000001">
    <property type="protein sequence ID" value="CQR23802.1"/>
    <property type="molecule type" value="Genomic_DNA"/>
</dbReference>
<evidence type="ECO:0000313" key="1">
    <source>
        <dbReference type="EMBL" id="CQR23802.1"/>
    </source>
</evidence>
<proteinExistence type="predicted"/>
<name>A0A0E4CRV2_9STRE</name>
<dbReference type="InterPro" id="IPR008003">
    <property type="entry name" value="DUF739"/>
</dbReference>
<dbReference type="AlphaFoldDB" id="A0A0E4CRV2"/>
<reference evidence="2" key="1">
    <citation type="submission" date="2015-03" db="EMBL/GenBank/DDBJ databases">
        <authorList>
            <person name="Urmite Genomes"/>
        </authorList>
    </citation>
    <scope>NUCLEOTIDE SEQUENCE [LARGE SCALE GENOMIC DNA]</scope>
    <source>
        <strain evidence="2">FF10</strain>
    </source>
</reference>
<protein>
    <submittedName>
        <fullName evidence="1">Cro repressor</fullName>
    </submittedName>
</protein>
<dbReference type="STRING" id="1608583.BN1356_00170"/>
<accession>A0A0E4CRV2</accession>
<sequence length="78" mass="9076">MSNDYSKLAGKIVEKYGTQYNFALAMELSERSISLKLNNRVPWKDFEMAKASELLDIDVSQLHEYFFTPKVHVHEPLI</sequence>
<dbReference type="Proteomes" id="UP000198604">
    <property type="component" value="Unassembled WGS sequence"/>
</dbReference>
<dbReference type="OrthoDB" id="2418220at2"/>
<evidence type="ECO:0000313" key="2">
    <source>
        <dbReference type="Proteomes" id="UP000198604"/>
    </source>
</evidence>
<dbReference type="Pfam" id="PF05339">
    <property type="entry name" value="DUF739"/>
    <property type="match status" value="1"/>
</dbReference>
<dbReference type="RefSeq" id="WP_093649550.1">
    <property type="nucleotide sequence ID" value="NZ_CTEN01000001.1"/>
</dbReference>
<keyword evidence="2" id="KW-1185">Reference proteome</keyword>
<organism evidence="1 2">
    <name type="scientific">Streptococcus varani</name>
    <dbReference type="NCBI Taxonomy" id="1608583"/>
    <lineage>
        <taxon>Bacteria</taxon>
        <taxon>Bacillati</taxon>
        <taxon>Bacillota</taxon>
        <taxon>Bacilli</taxon>
        <taxon>Lactobacillales</taxon>
        <taxon>Streptococcaceae</taxon>
        <taxon>Streptococcus</taxon>
    </lineage>
</organism>